<dbReference type="OrthoDB" id="7343836at2759"/>
<evidence type="ECO:0000313" key="2">
    <source>
        <dbReference type="Proteomes" id="UP000887116"/>
    </source>
</evidence>
<proteinExistence type="predicted"/>
<keyword evidence="2" id="KW-1185">Reference proteome</keyword>
<reference evidence="1" key="1">
    <citation type="submission" date="2020-07" db="EMBL/GenBank/DDBJ databases">
        <title>Multicomponent nature underlies the extraordinary mechanical properties of spider dragline silk.</title>
        <authorList>
            <person name="Kono N."/>
            <person name="Nakamura H."/>
            <person name="Mori M."/>
            <person name="Yoshida Y."/>
            <person name="Ohtoshi R."/>
            <person name="Malay A.D."/>
            <person name="Moran D.A.P."/>
            <person name="Tomita M."/>
            <person name="Numata K."/>
            <person name="Arakawa K."/>
        </authorList>
    </citation>
    <scope>NUCLEOTIDE SEQUENCE</scope>
</reference>
<name>A0A8X6I3A6_TRICU</name>
<dbReference type="AlphaFoldDB" id="A0A8X6I3A6"/>
<dbReference type="Proteomes" id="UP000887116">
    <property type="component" value="Unassembled WGS sequence"/>
</dbReference>
<dbReference type="EMBL" id="BMAO01023107">
    <property type="protein sequence ID" value="GFQ86732.1"/>
    <property type="molecule type" value="Genomic_DNA"/>
</dbReference>
<protein>
    <submittedName>
        <fullName evidence="1">Uncharacterized protein</fullName>
    </submittedName>
</protein>
<organism evidence="1 2">
    <name type="scientific">Trichonephila clavata</name>
    <name type="common">Joro spider</name>
    <name type="synonym">Nephila clavata</name>
    <dbReference type="NCBI Taxonomy" id="2740835"/>
    <lineage>
        <taxon>Eukaryota</taxon>
        <taxon>Metazoa</taxon>
        <taxon>Ecdysozoa</taxon>
        <taxon>Arthropoda</taxon>
        <taxon>Chelicerata</taxon>
        <taxon>Arachnida</taxon>
        <taxon>Araneae</taxon>
        <taxon>Araneomorphae</taxon>
        <taxon>Entelegynae</taxon>
        <taxon>Araneoidea</taxon>
        <taxon>Nephilidae</taxon>
        <taxon>Trichonephila</taxon>
    </lineage>
</organism>
<accession>A0A8X6I3A6</accession>
<gene>
    <name evidence="1" type="primary">NCL1_24956</name>
    <name evidence="1" type="ORF">TNCT_365501</name>
</gene>
<evidence type="ECO:0000313" key="1">
    <source>
        <dbReference type="EMBL" id="GFQ86732.1"/>
    </source>
</evidence>
<comment type="caution">
    <text evidence="1">The sequence shown here is derived from an EMBL/GenBank/DDBJ whole genome shotgun (WGS) entry which is preliminary data.</text>
</comment>
<sequence>MTKQCWERKRMNAAERINDGVNTSTAGAIEIMQVDNEIASILTPDCRGTRGVPEIGPKYVADTSRQSKKKFCDNVPDQRCLILITVINAQTLVAHSEDISFDSIINRSDYLEISETWMEDSMPMNVPGFDLRSYCNTAKLKQIASTSSVAVSSLPSSRKADGVAIYRNINSFTDCNIVNTEISKINLGMKDAKAADVCLVNAKGQWLDTKKKWSMMKADRSVVDALKKEVQGNFGAKWEFR</sequence>